<accession>A0ABT1W686</accession>
<evidence type="ECO:0000313" key="5">
    <source>
        <dbReference type="Proteomes" id="UP001524587"/>
    </source>
</evidence>
<evidence type="ECO:0000256" key="2">
    <source>
        <dbReference type="ARBA" id="ARBA00013346"/>
    </source>
</evidence>
<dbReference type="SUPFAM" id="SSF53335">
    <property type="entry name" value="S-adenosyl-L-methionine-dependent methyltransferases"/>
    <property type="match status" value="1"/>
</dbReference>
<dbReference type="RefSeq" id="WP_422863377.1">
    <property type="nucleotide sequence ID" value="NZ_JAMSKV010000003.1"/>
</dbReference>
<name>A0ABT1W686_9PROT</name>
<dbReference type="PANTHER" id="PTHR11579:SF18">
    <property type="entry name" value="PROTEIN-L-ISOASPARTATE O-METHYLTRANSFERASE"/>
    <property type="match status" value="1"/>
</dbReference>
<evidence type="ECO:0000256" key="1">
    <source>
        <dbReference type="ARBA" id="ARBA00005369"/>
    </source>
</evidence>
<reference evidence="4 5" key="1">
    <citation type="submission" date="2022-06" db="EMBL/GenBank/DDBJ databases">
        <title>Endosaccharibacter gen. nov., sp. nov., endophytic bacteria isolated from sugarcane.</title>
        <authorList>
            <person name="Pitiwittayakul N."/>
            <person name="Yukphan P."/>
            <person name="Charoenyingcharoen P."/>
            <person name="Tanasupawat S."/>
        </authorList>
    </citation>
    <scope>NUCLEOTIDE SEQUENCE [LARGE SCALE GENOMIC DNA]</scope>
    <source>
        <strain evidence="4 5">KSS8</strain>
    </source>
</reference>
<evidence type="ECO:0000313" key="4">
    <source>
        <dbReference type="EMBL" id="MCQ8277920.1"/>
    </source>
</evidence>
<protein>
    <recommendedName>
        <fullName evidence="2">Protein-L-isoaspartate O-methyltransferase</fullName>
    </recommendedName>
    <alternativeName>
        <fullName evidence="3">Protein L-isoaspartyl methyltransferase</fullName>
    </alternativeName>
</protein>
<gene>
    <name evidence="4" type="ORF">NFI95_05610</name>
</gene>
<dbReference type="Gene3D" id="3.40.50.150">
    <property type="entry name" value="Vaccinia Virus protein VP39"/>
    <property type="match status" value="1"/>
</dbReference>
<dbReference type="PANTHER" id="PTHR11579">
    <property type="entry name" value="PROTEIN-L-ISOASPARTATE O-METHYLTRANSFERASE"/>
    <property type="match status" value="1"/>
</dbReference>
<dbReference type="InterPro" id="IPR000682">
    <property type="entry name" value="PCMT"/>
</dbReference>
<dbReference type="InterPro" id="IPR029063">
    <property type="entry name" value="SAM-dependent_MTases_sf"/>
</dbReference>
<comment type="caution">
    <text evidence="4">The sequence shown here is derived from an EMBL/GenBank/DDBJ whole genome shotgun (WGS) entry which is preliminary data.</text>
</comment>
<dbReference type="EMBL" id="JAMSKV010000003">
    <property type="protein sequence ID" value="MCQ8277920.1"/>
    <property type="molecule type" value="Genomic_DNA"/>
</dbReference>
<dbReference type="Proteomes" id="UP001524587">
    <property type="component" value="Unassembled WGS sequence"/>
</dbReference>
<proteinExistence type="inferred from homology"/>
<comment type="similarity">
    <text evidence="1">Belongs to the methyltransferase superfamily. L-isoaspartyl/D-aspartyl protein methyltransferase family.</text>
</comment>
<evidence type="ECO:0000256" key="3">
    <source>
        <dbReference type="ARBA" id="ARBA00030757"/>
    </source>
</evidence>
<keyword evidence="5" id="KW-1185">Reference proteome</keyword>
<dbReference type="CDD" id="cd02440">
    <property type="entry name" value="AdoMet_MTases"/>
    <property type="match status" value="1"/>
</dbReference>
<sequence>MSYSTASDPAAHALAGAVPDWLIARLQMVDTQIRPVQVSDPRILEAMRWIPRERFVTADRVAVAYMDQNVPLLAGRVLSEPRVIARLIQALMPRGGERALVVGAGTGYAACLLHALNCDVVALEENRTLAAQGRSLLAELAPGVRFHEGALAAGVPEAAPFDFILIDGGVTEIPTAYASQLAENGRVGGILHRRGAVPTAFLAEKQALGLRPRAQFDCAAPLLPELAPTPGFRF</sequence>
<organism evidence="4 5">
    <name type="scientific">Endosaccharibacter trunci</name>
    <dbReference type="NCBI Taxonomy" id="2812733"/>
    <lineage>
        <taxon>Bacteria</taxon>
        <taxon>Pseudomonadati</taxon>
        <taxon>Pseudomonadota</taxon>
        <taxon>Alphaproteobacteria</taxon>
        <taxon>Acetobacterales</taxon>
        <taxon>Acetobacteraceae</taxon>
        <taxon>Endosaccharibacter</taxon>
    </lineage>
</organism>
<dbReference type="Pfam" id="PF01135">
    <property type="entry name" value="PCMT"/>
    <property type="match status" value="1"/>
</dbReference>